<dbReference type="AlphaFoldDB" id="N1PUE9"/>
<evidence type="ECO:0000313" key="3">
    <source>
        <dbReference type="EMBL" id="EME47086.1"/>
    </source>
</evidence>
<feature type="region of interest" description="Disordered" evidence="1">
    <location>
        <begin position="183"/>
        <end position="212"/>
    </location>
</feature>
<name>N1PUE9_DOTSN</name>
<reference evidence="3 4" key="2">
    <citation type="journal article" date="2012" name="PLoS Pathog.">
        <title>Diverse lifestyles and strategies of plant pathogenesis encoded in the genomes of eighteen Dothideomycetes fungi.</title>
        <authorList>
            <person name="Ohm R.A."/>
            <person name="Feau N."/>
            <person name="Henrissat B."/>
            <person name="Schoch C.L."/>
            <person name="Horwitz B.A."/>
            <person name="Barry K.W."/>
            <person name="Condon B.J."/>
            <person name="Copeland A.C."/>
            <person name="Dhillon B."/>
            <person name="Glaser F."/>
            <person name="Hesse C.N."/>
            <person name="Kosti I."/>
            <person name="LaButti K."/>
            <person name="Lindquist E.A."/>
            <person name="Lucas S."/>
            <person name="Salamov A.A."/>
            <person name="Bradshaw R.E."/>
            <person name="Ciuffetti L."/>
            <person name="Hamelin R.C."/>
            <person name="Kema G.H.J."/>
            <person name="Lawrence C."/>
            <person name="Scott J.A."/>
            <person name="Spatafora J.W."/>
            <person name="Turgeon B.G."/>
            <person name="de Wit P.J.G.M."/>
            <person name="Zhong S."/>
            <person name="Goodwin S.B."/>
            <person name="Grigoriev I.V."/>
        </authorList>
    </citation>
    <scope>NUCLEOTIDE SEQUENCE [LARGE SCALE GENOMIC DNA]</scope>
    <source>
        <strain evidence="4">NZE10 / CBS 128990</strain>
    </source>
</reference>
<sequence>MTAQWHGNLALGNDASLTGKTSQVPLCMNVGKPCAVTSSSAETEQWFSAILLGQHQDEAIDWWKSAIADSPLGILAAVKNTTIEDASPRTTELVFYAAKGASVADGPFSPPHSAPGDQAVAGDTIRLYALPLSSDLFDSAVRSEPTPPPTPRHSPEESDAVFLPLVEKRDLAAAETVNRPPVRKRKSVNETFDEAAERRRKARRKGGESVAAAAADQTEITLQDLKHRRSVSSAQVHLQIRPLSRSSSIVSVKPVIGRESSIPTATKASALCQVHSASAVGSPEKASIESKNKEFISRLVMAGMRLHGLYQSKRRRSRANSTMASPALDTSFEEIDAERQNDEEFKLMYHQIYRGTCFALRTSMAAVSLHTSTDAVRDTVDKLLAIFCSDPLTVAPSEHADDYTPGGRKVFGSSALHESKFDNPFVNAALAEATSTTNTPCSRRPKDEIRGLG</sequence>
<dbReference type="HOGENOM" id="CLU_029042_1_0_1"/>
<dbReference type="InterPro" id="IPR041260">
    <property type="entry name" value="Sld7_C"/>
</dbReference>
<dbReference type="STRING" id="675120.N1PUE9"/>
<dbReference type="OrthoDB" id="4205424at2759"/>
<evidence type="ECO:0000259" key="2">
    <source>
        <dbReference type="Pfam" id="PF18596"/>
    </source>
</evidence>
<dbReference type="OMA" id="MTCIDEL"/>
<evidence type="ECO:0000256" key="1">
    <source>
        <dbReference type="SAM" id="MobiDB-lite"/>
    </source>
</evidence>
<accession>N1PUE9</accession>
<protein>
    <recommendedName>
        <fullName evidence="2">Sld7 C-terminal domain-containing protein</fullName>
    </recommendedName>
</protein>
<keyword evidence="4" id="KW-1185">Reference proteome</keyword>
<organism evidence="3 4">
    <name type="scientific">Dothistroma septosporum (strain NZE10 / CBS 128990)</name>
    <name type="common">Red band needle blight fungus</name>
    <name type="synonym">Mycosphaerella pini</name>
    <dbReference type="NCBI Taxonomy" id="675120"/>
    <lineage>
        <taxon>Eukaryota</taxon>
        <taxon>Fungi</taxon>
        <taxon>Dikarya</taxon>
        <taxon>Ascomycota</taxon>
        <taxon>Pezizomycotina</taxon>
        <taxon>Dothideomycetes</taxon>
        <taxon>Dothideomycetidae</taxon>
        <taxon>Mycosphaerellales</taxon>
        <taxon>Mycosphaerellaceae</taxon>
        <taxon>Dothistroma</taxon>
    </lineage>
</organism>
<dbReference type="EMBL" id="KB446536">
    <property type="protein sequence ID" value="EME47086.1"/>
    <property type="molecule type" value="Genomic_DNA"/>
</dbReference>
<gene>
    <name evidence="3" type="ORF">DOTSEDRAFT_145442</name>
</gene>
<feature type="region of interest" description="Disordered" evidence="1">
    <location>
        <begin position="139"/>
        <end position="158"/>
    </location>
</feature>
<dbReference type="eggNOG" id="ENOG502S7PV">
    <property type="taxonomic scope" value="Eukaryota"/>
</dbReference>
<dbReference type="Proteomes" id="UP000016933">
    <property type="component" value="Unassembled WGS sequence"/>
</dbReference>
<evidence type="ECO:0000313" key="4">
    <source>
        <dbReference type="Proteomes" id="UP000016933"/>
    </source>
</evidence>
<reference evidence="4" key="1">
    <citation type="journal article" date="2012" name="PLoS Genet.">
        <title>The genomes of the fungal plant pathogens Cladosporium fulvum and Dothistroma septosporum reveal adaptation to different hosts and lifestyles but also signatures of common ancestry.</title>
        <authorList>
            <person name="de Wit P.J.G.M."/>
            <person name="van der Burgt A."/>
            <person name="Oekmen B."/>
            <person name="Stergiopoulos I."/>
            <person name="Abd-Elsalam K.A."/>
            <person name="Aerts A.L."/>
            <person name="Bahkali A.H."/>
            <person name="Beenen H.G."/>
            <person name="Chettri P."/>
            <person name="Cox M.P."/>
            <person name="Datema E."/>
            <person name="de Vries R.P."/>
            <person name="Dhillon B."/>
            <person name="Ganley A.R."/>
            <person name="Griffiths S.A."/>
            <person name="Guo Y."/>
            <person name="Hamelin R.C."/>
            <person name="Henrissat B."/>
            <person name="Kabir M.S."/>
            <person name="Jashni M.K."/>
            <person name="Kema G."/>
            <person name="Klaubauf S."/>
            <person name="Lapidus A."/>
            <person name="Levasseur A."/>
            <person name="Lindquist E."/>
            <person name="Mehrabi R."/>
            <person name="Ohm R.A."/>
            <person name="Owen T.J."/>
            <person name="Salamov A."/>
            <person name="Schwelm A."/>
            <person name="Schijlen E."/>
            <person name="Sun H."/>
            <person name="van den Burg H.A."/>
            <person name="van Ham R.C.H.J."/>
            <person name="Zhang S."/>
            <person name="Goodwin S.B."/>
            <person name="Grigoriev I.V."/>
            <person name="Collemare J."/>
            <person name="Bradshaw R.E."/>
        </authorList>
    </citation>
    <scope>NUCLEOTIDE SEQUENCE [LARGE SCALE GENOMIC DNA]</scope>
    <source>
        <strain evidence="4">NZE10 / CBS 128990</strain>
    </source>
</reference>
<proteinExistence type="predicted"/>
<feature type="domain" description="Sld7 C-terminal" evidence="2">
    <location>
        <begin position="289"/>
        <end position="388"/>
    </location>
</feature>
<dbReference type="Pfam" id="PF18596">
    <property type="entry name" value="Sld7_C"/>
    <property type="match status" value="1"/>
</dbReference>